<sequence length="78" mass="8316">MPTASMLSDITHDVLGLKRRKLPRPPAKQTTSMKASVVVIAKQNTSCFGEIKKSLGDIVGGAPVSMNTLPLEVVPDEL</sequence>
<protein>
    <submittedName>
        <fullName evidence="1">Uncharacterized protein</fullName>
    </submittedName>
</protein>
<reference evidence="1 2" key="1">
    <citation type="journal article" date="2024" name="Plant Biotechnol. J.">
        <title>Genome and CRISPR/Cas9 system of a widespread forest tree (Populus alba) in the world.</title>
        <authorList>
            <person name="Liu Y.J."/>
            <person name="Jiang P.F."/>
            <person name="Han X.M."/>
            <person name="Li X.Y."/>
            <person name="Wang H.M."/>
            <person name="Wang Y.J."/>
            <person name="Wang X.X."/>
            <person name="Zeng Q.Y."/>
        </authorList>
    </citation>
    <scope>NUCLEOTIDE SEQUENCE [LARGE SCALE GENOMIC DNA]</scope>
    <source>
        <strain evidence="2">cv. PAL-ZL1</strain>
    </source>
</reference>
<organism evidence="1 2">
    <name type="scientific">Populus alba</name>
    <name type="common">White poplar</name>
    <dbReference type="NCBI Taxonomy" id="43335"/>
    <lineage>
        <taxon>Eukaryota</taxon>
        <taxon>Viridiplantae</taxon>
        <taxon>Streptophyta</taxon>
        <taxon>Embryophyta</taxon>
        <taxon>Tracheophyta</taxon>
        <taxon>Spermatophyta</taxon>
        <taxon>Magnoliopsida</taxon>
        <taxon>eudicotyledons</taxon>
        <taxon>Gunneridae</taxon>
        <taxon>Pentapetalae</taxon>
        <taxon>rosids</taxon>
        <taxon>fabids</taxon>
        <taxon>Malpighiales</taxon>
        <taxon>Salicaceae</taxon>
        <taxon>Saliceae</taxon>
        <taxon>Populus</taxon>
    </lineage>
</organism>
<accession>A0ACC4AKN3</accession>
<evidence type="ECO:0000313" key="2">
    <source>
        <dbReference type="Proteomes" id="UP000309997"/>
    </source>
</evidence>
<gene>
    <name evidence="1" type="ORF">D5086_032203</name>
</gene>
<proteinExistence type="predicted"/>
<name>A0ACC4AKN3_POPAL</name>
<comment type="caution">
    <text evidence="1">The sequence shown here is derived from an EMBL/GenBank/DDBJ whole genome shotgun (WGS) entry which is preliminary data.</text>
</comment>
<evidence type="ECO:0000313" key="1">
    <source>
        <dbReference type="EMBL" id="KAL3566788.1"/>
    </source>
</evidence>
<keyword evidence="2" id="KW-1185">Reference proteome</keyword>
<dbReference type="Proteomes" id="UP000309997">
    <property type="component" value="Unassembled WGS sequence"/>
</dbReference>
<dbReference type="EMBL" id="RCHU02000018">
    <property type="protein sequence ID" value="KAL3566788.1"/>
    <property type="molecule type" value="Genomic_DNA"/>
</dbReference>